<proteinExistence type="predicted"/>
<dbReference type="NCBIfam" id="TIGR03882">
    <property type="entry name" value="cyclo_dehyd_2"/>
    <property type="match status" value="1"/>
</dbReference>
<dbReference type="Gene3D" id="3.30.160.660">
    <property type="match status" value="1"/>
</dbReference>
<keyword evidence="3" id="KW-0689">Ribosomal protein</keyword>
<organism evidence="3 4">
    <name type="scientific">Tistlia consotensis USBA 355</name>
    <dbReference type="NCBI Taxonomy" id="560819"/>
    <lineage>
        <taxon>Bacteria</taxon>
        <taxon>Pseudomonadati</taxon>
        <taxon>Pseudomonadota</taxon>
        <taxon>Alphaproteobacteria</taxon>
        <taxon>Rhodospirillales</taxon>
        <taxon>Rhodovibrionaceae</taxon>
        <taxon>Tistlia</taxon>
    </lineage>
</organism>
<keyword evidence="3" id="KW-0687">Ribonucleoprotein</keyword>
<sequence length="772" mass="83195">MSSDVLDRRLAVAPHFCLHPQDGERMLLLSEERSFRLNGALYADLLPRLDGSLTGRQVVAAFRSSVPEAEMIQILEGLHGKGYLVTLPDRGDLHLAAYWSAQGEQPVEADRRLRSVPVGVVALGQGPAAGSEGAGALLSLLAGSGLAVAGEAEAGLLFVLVDDYLQPALAEFATAAAAAARSWIPFKPGGLSAWIGPHHGPGEPPSAHPAGLDDPRRPCFHCLARRLITHRPGDTLVQAPVGGLRPARAWTAGSLALARGIAVTEAIHQVRGEASRLDRNLLTLHGPSGAAETHLAPRFQDCPHCGAGAPAHGSVPEPTPIRLAKVARGGDGDGGWRALTAEQALARLEPLISPLTGIVSHARDHELSRRLYLSIASQANRERVDPRENRRLGKPGAAGGKGLSRIQARVSCLAEAVERYACGWTGSEPRRRARYAELAPAAVHPRTILGFSERQYDLRAELNKGASGMHHVPERFREDAEVDWTPAWSLTADAPRWLPTRFCYFDYRAQDLPEDHPFCLGDSNGCASGGTLEEAILQGLLEVVERDAISVWWYNRLARPAAGLDGIEPRFLAALRSYCESRDLAVEVLDLTTDLAIPAMAAVAHNRTTGREISIGFGAHPDATVAATRALTELNQSLYFNLANEQPEGGEGADFGEARHWYQSASVAEHPYLLASGGAPSDLESLSRRGPESIDEAVRDLVGRLAEAGHEVVAMDYDRRDVPLACVKVVVPGLCHFWNRRGEPRLFQSPVRQGLFAAPLSEDRLNPLSFFI</sequence>
<reference evidence="3 4" key="1">
    <citation type="submission" date="2017-04" db="EMBL/GenBank/DDBJ databases">
        <authorList>
            <person name="Afonso C.L."/>
            <person name="Miller P.J."/>
            <person name="Scott M.A."/>
            <person name="Spackman E."/>
            <person name="Goraichik I."/>
            <person name="Dimitrov K.M."/>
            <person name="Suarez D.L."/>
            <person name="Swayne D.E."/>
        </authorList>
    </citation>
    <scope>NUCLEOTIDE SEQUENCE [LARGE SCALE GENOMIC DNA]</scope>
    <source>
        <strain evidence="3 4">USBA 355</strain>
    </source>
</reference>
<dbReference type="STRING" id="560819.SAMN05428998_115137"/>
<keyword evidence="4" id="KW-1185">Reference proteome</keyword>
<dbReference type="EMBL" id="FWZX01000015">
    <property type="protein sequence ID" value="SMF44570.1"/>
    <property type="molecule type" value="Genomic_DNA"/>
</dbReference>
<dbReference type="PANTHER" id="PTHR37809">
    <property type="entry name" value="RIBOSOMAL PROTEIN S12 METHYLTHIOTRANSFERASE ACCESSORY FACTOR YCAO"/>
    <property type="match status" value="1"/>
</dbReference>
<dbReference type="PANTHER" id="PTHR37809:SF1">
    <property type="entry name" value="RIBOSOMAL PROTEIN S12 METHYLTHIOTRANSFERASE ACCESSORY FACTOR YCAO"/>
    <property type="match status" value="1"/>
</dbReference>
<protein>
    <submittedName>
        <fullName evidence="3">Ribosomal protein S12 methylthiotransferase accessory factor</fullName>
    </submittedName>
</protein>
<accession>A0A1Y6C5U3</accession>
<dbReference type="RefSeq" id="WP_085124094.1">
    <property type="nucleotide sequence ID" value="NZ_FWZX01000015.1"/>
</dbReference>
<evidence type="ECO:0000259" key="2">
    <source>
        <dbReference type="PROSITE" id="PS51664"/>
    </source>
</evidence>
<dbReference type="Gene3D" id="3.90.930.60">
    <property type="match status" value="1"/>
</dbReference>
<feature type="compositionally biased region" description="Basic and acidic residues" evidence="1">
    <location>
        <begin position="380"/>
        <end position="391"/>
    </location>
</feature>
<name>A0A1Y6C5U3_9PROT</name>
<keyword evidence="3" id="KW-0808">Transferase</keyword>
<dbReference type="Gene3D" id="3.30.40.250">
    <property type="match status" value="1"/>
</dbReference>
<dbReference type="InterPro" id="IPR003776">
    <property type="entry name" value="YcaO-like_dom"/>
</dbReference>
<dbReference type="InterPro" id="IPR027624">
    <property type="entry name" value="TOMM_cyclo_SagD"/>
</dbReference>
<dbReference type="GO" id="GO:0016740">
    <property type="term" value="F:transferase activity"/>
    <property type="evidence" value="ECO:0007669"/>
    <property type="project" value="UniProtKB-KW"/>
</dbReference>
<dbReference type="AlphaFoldDB" id="A0A1Y6C5U3"/>
<dbReference type="InterPro" id="IPR022291">
    <property type="entry name" value="Bacteriocin_synth_cyclodeHase"/>
</dbReference>
<dbReference type="GO" id="GO:0005840">
    <property type="term" value="C:ribosome"/>
    <property type="evidence" value="ECO:0007669"/>
    <property type="project" value="UniProtKB-KW"/>
</dbReference>
<feature type="region of interest" description="Disordered" evidence="1">
    <location>
        <begin position="380"/>
        <end position="401"/>
    </location>
</feature>
<dbReference type="Gene3D" id="3.30.1330.230">
    <property type="match status" value="1"/>
</dbReference>
<dbReference type="Gene3D" id="3.40.50.720">
    <property type="entry name" value="NAD(P)-binding Rossmann-like Domain"/>
    <property type="match status" value="1"/>
</dbReference>
<evidence type="ECO:0000313" key="4">
    <source>
        <dbReference type="Proteomes" id="UP000192917"/>
    </source>
</evidence>
<dbReference type="Pfam" id="PF21084">
    <property type="entry name" value="WHD_DUF4423_like"/>
    <property type="match status" value="1"/>
</dbReference>
<evidence type="ECO:0000256" key="1">
    <source>
        <dbReference type="SAM" id="MobiDB-lite"/>
    </source>
</evidence>
<dbReference type="NCBIfam" id="TIGR00702">
    <property type="entry name" value="YcaO-type kinase domain"/>
    <property type="match status" value="1"/>
</dbReference>
<dbReference type="Proteomes" id="UP000192917">
    <property type="component" value="Unassembled WGS sequence"/>
</dbReference>
<evidence type="ECO:0000313" key="3">
    <source>
        <dbReference type="EMBL" id="SMF44570.1"/>
    </source>
</evidence>
<feature type="domain" description="YcaO" evidence="2">
    <location>
        <begin position="400"/>
        <end position="772"/>
    </location>
</feature>
<dbReference type="NCBIfam" id="TIGR03604">
    <property type="entry name" value="TOMM_cyclo_SagD"/>
    <property type="match status" value="1"/>
</dbReference>
<dbReference type="PROSITE" id="PS51664">
    <property type="entry name" value="YCAO"/>
    <property type="match status" value="1"/>
</dbReference>
<dbReference type="InterPro" id="IPR049274">
    <property type="entry name" value="LynD/TruD_wHTH-like"/>
</dbReference>
<dbReference type="Pfam" id="PF02624">
    <property type="entry name" value="YcaO"/>
    <property type="match status" value="1"/>
</dbReference>
<gene>
    <name evidence="3" type="ORF">SAMN05428998_115137</name>
</gene>